<dbReference type="SMART" id="SM00044">
    <property type="entry name" value="CYCc"/>
    <property type="match status" value="1"/>
</dbReference>
<organism evidence="2 3">
    <name type="scientific">Roseobacter ponti</name>
    <dbReference type="NCBI Taxonomy" id="1891787"/>
    <lineage>
        <taxon>Bacteria</taxon>
        <taxon>Pseudomonadati</taxon>
        <taxon>Pseudomonadota</taxon>
        <taxon>Alphaproteobacteria</taxon>
        <taxon>Rhodobacterales</taxon>
        <taxon>Roseobacteraceae</taxon>
        <taxon>Roseobacter</taxon>
    </lineage>
</organism>
<dbReference type="AlphaFoldDB" id="A0A858SWK7"/>
<dbReference type="InterPro" id="IPR029787">
    <property type="entry name" value="Nucleotide_cyclase"/>
</dbReference>
<name>A0A858SWK7_9RHOB</name>
<dbReference type="PANTHER" id="PTHR43081:SF11">
    <property type="entry name" value="BLR2264 PROTEIN"/>
    <property type="match status" value="1"/>
</dbReference>
<evidence type="ECO:0000313" key="3">
    <source>
        <dbReference type="Proteomes" id="UP000503308"/>
    </source>
</evidence>
<gene>
    <name evidence="2" type="ORF">G3256_13975</name>
</gene>
<sequence>MLQNDPGADALKASLTALSARLLRMGIEGAHFSDLLEVFCTGLNDFGAGLMRVHVTLRAHHPEFGSIAHRWRRDDGTESQTFNHVYTPRREWVTSPLYYLSENNVSEIRQRLTDPDPVLDFPFFDDLRAAGGTDYIALKVFFFAPGDSLAVDPNHAPEGCLISLTGDGPDGFSDQHLDAIRDLLPSLLLALKSNANRQMAADIAATYLGRDAGTRVLSGDIIRGSVQHIDAVICYFDLSGFTKLSEALSGEDIVEMLNDYFCVTVDVIENHGGNVLKFMGDGMLAVFDVQKNKNAGRAAIEAAVTLRREMQMVSDRRTAEGLTATGFTLALHGGEVLYGNIGGRTRLDFTVIGPAVNTTARLSAMTAHVDQNIIISARVARPVLETRKDLVSLGWYRLRGVSERQELFTLD</sequence>
<dbReference type="SUPFAM" id="SSF55073">
    <property type="entry name" value="Nucleotide cyclase"/>
    <property type="match status" value="1"/>
</dbReference>
<dbReference type="Pfam" id="PF00211">
    <property type="entry name" value="Guanylate_cyc"/>
    <property type="match status" value="1"/>
</dbReference>
<dbReference type="KEGG" id="rpon:G3256_13975"/>
<evidence type="ECO:0000259" key="1">
    <source>
        <dbReference type="PROSITE" id="PS50125"/>
    </source>
</evidence>
<dbReference type="CDD" id="cd07302">
    <property type="entry name" value="CHD"/>
    <property type="match status" value="1"/>
</dbReference>
<dbReference type="GO" id="GO:0006171">
    <property type="term" value="P:cAMP biosynthetic process"/>
    <property type="evidence" value="ECO:0007669"/>
    <property type="project" value="TreeGrafter"/>
</dbReference>
<feature type="domain" description="Guanylate cyclase" evidence="1">
    <location>
        <begin position="232"/>
        <end position="363"/>
    </location>
</feature>
<protein>
    <submittedName>
        <fullName evidence="2">Adenylate/guanylate cyclase domain-containing protein</fullName>
    </submittedName>
</protein>
<keyword evidence="3" id="KW-1185">Reference proteome</keyword>
<accession>A0A858SWK7</accession>
<dbReference type="PROSITE" id="PS50125">
    <property type="entry name" value="GUANYLATE_CYCLASE_2"/>
    <property type="match status" value="1"/>
</dbReference>
<dbReference type="GO" id="GO:0035556">
    <property type="term" value="P:intracellular signal transduction"/>
    <property type="evidence" value="ECO:0007669"/>
    <property type="project" value="InterPro"/>
</dbReference>
<proteinExistence type="predicted"/>
<dbReference type="Gene3D" id="3.30.70.1230">
    <property type="entry name" value="Nucleotide cyclase"/>
    <property type="match status" value="1"/>
</dbReference>
<dbReference type="InterPro" id="IPR050697">
    <property type="entry name" value="Adenylyl/Guanylyl_Cyclase_3/4"/>
</dbReference>
<dbReference type="InterPro" id="IPR001054">
    <property type="entry name" value="A/G_cyclase"/>
</dbReference>
<reference evidence="2 3" key="1">
    <citation type="submission" date="2020-02" db="EMBL/GenBank/DDBJ databases">
        <title>Genome sequence of Roseobacter ponti.</title>
        <authorList>
            <person name="Hollensteiner J."/>
            <person name="Schneider D."/>
            <person name="Poehlein A."/>
            <person name="Daniel R."/>
        </authorList>
    </citation>
    <scope>NUCLEOTIDE SEQUENCE [LARGE SCALE GENOMIC DNA]</scope>
    <source>
        <strain evidence="2 3">DSM 106830</strain>
    </source>
</reference>
<dbReference type="EMBL" id="CP048788">
    <property type="protein sequence ID" value="QJF52202.1"/>
    <property type="molecule type" value="Genomic_DNA"/>
</dbReference>
<dbReference type="Proteomes" id="UP000503308">
    <property type="component" value="Chromosome"/>
</dbReference>
<dbReference type="GO" id="GO:0004016">
    <property type="term" value="F:adenylate cyclase activity"/>
    <property type="evidence" value="ECO:0007669"/>
    <property type="project" value="UniProtKB-ARBA"/>
</dbReference>
<evidence type="ECO:0000313" key="2">
    <source>
        <dbReference type="EMBL" id="QJF52202.1"/>
    </source>
</evidence>
<dbReference type="PANTHER" id="PTHR43081">
    <property type="entry name" value="ADENYLATE CYCLASE, TERMINAL-DIFFERENTIATION SPECIFIC-RELATED"/>
    <property type="match status" value="1"/>
</dbReference>